<name>A0A4R2JCM7_9PSEU</name>
<dbReference type="Pfam" id="PF07676">
    <property type="entry name" value="PD40"/>
    <property type="match status" value="3"/>
</dbReference>
<evidence type="ECO:0000313" key="4">
    <source>
        <dbReference type="EMBL" id="TCO55782.1"/>
    </source>
</evidence>
<dbReference type="EMBL" id="SLWS01000007">
    <property type="protein sequence ID" value="TCO55782.1"/>
    <property type="molecule type" value="Genomic_DNA"/>
</dbReference>
<evidence type="ECO:0000256" key="1">
    <source>
        <dbReference type="ARBA" id="ARBA00009820"/>
    </source>
</evidence>
<dbReference type="Gene3D" id="2.120.10.30">
    <property type="entry name" value="TolB, C-terminal domain"/>
    <property type="match status" value="2"/>
</dbReference>
<dbReference type="InterPro" id="IPR001434">
    <property type="entry name" value="OmcB-like_DUF11"/>
</dbReference>
<dbReference type="SUPFAM" id="SSF69304">
    <property type="entry name" value="Tricorn protease N-terminal domain"/>
    <property type="match status" value="1"/>
</dbReference>
<evidence type="ECO:0000313" key="5">
    <source>
        <dbReference type="Proteomes" id="UP000295680"/>
    </source>
</evidence>
<dbReference type="Proteomes" id="UP000295680">
    <property type="component" value="Unassembled WGS sequence"/>
</dbReference>
<feature type="signal peptide" evidence="2">
    <location>
        <begin position="1"/>
        <end position="24"/>
    </location>
</feature>
<keyword evidence="2" id="KW-0732">Signal</keyword>
<accession>A0A4R2JCM7</accession>
<comment type="similarity">
    <text evidence="1">Belongs to the TolB family.</text>
</comment>
<dbReference type="PANTHER" id="PTHR36842:SF1">
    <property type="entry name" value="PROTEIN TOLB"/>
    <property type="match status" value="1"/>
</dbReference>
<gene>
    <name evidence="4" type="ORF">EV192_107205</name>
</gene>
<dbReference type="AlphaFoldDB" id="A0A4R2JCM7"/>
<dbReference type="RefSeq" id="WP_132121864.1">
    <property type="nucleotide sequence ID" value="NZ_SLWS01000007.1"/>
</dbReference>
<dbReference type="PANTHER" id="PTHR36842">
    <property type="entry name" value="PROTEIN TOLB HOMOLOG"/>
    <property type="match status" value="1"/>
</dbReference>
<reference evidence="4 5" key="1">
    <citation type="submission" date="2019-03" db="EMBL/GenBank/DDBJ databases">
        <title>Genomic Encyclopedia of Type Strains, Phase IV (KMG-IV): sequencing the most valuable type-strain genomes for metagenomic binning, comparative biology and taxonomic classification.</title>
        <authorList>
            <person name="Goeker M."/>
        </authorList>
    </citation>
    <scope>NUCLEOTIDE SEQUENCE [LARGE SCALE GENOMIC DNA]</scope>
    <source>
        <strain evidence="4 5">DSM 45934</strain>
    </source>
</reference>
<dbReference type="Pfam" id="PF01345">
    <property type="entry name" value="DUF11"/>
    <property type="match status" value="2"/>
</dbReference>
<dbReference type="InterPro" id="IPR011042">
    <property type="entry name" value="6-blade_b-propeller_TolB-like"/>
</dbReference>
<organism evidence="4 5">
    <name type="scientific">Actinocrispum wychmicini</name>
    <dbReference type="NCBI Taxonomy" id="1213861"/>
    <lineage>
        <taxon>Bacteria</taxon>
        <taxon>Bacillati</taxon>
        <taxon>Actinomycetota</taxon>
        <taxon>Actinomycetes</taxon>
        <taxon>Pseudonocardiales</taxon>
        <taxon>Pseudonocardiaceae</taxon>
        <taxon>Actinocrispum</taxon>
    </lineage>
</organism>
<protein>
    <submittedName>
        <fullName evidence="4">WD40 repeat protein</fullName>
    </submittedName>
</protein>
<evidence type="ECO:0000256" key="2">
    <source>
        <dbReference type="SAM" id="SignalP"/>
    </source>
</evidence>
<evidence type="ECO:0000259" key="3">
    <source>
        <dbReference type="Pfam" id="PF01345"/>
    </source>
</evidence>
<dbReference type="SUPFAM" id="SSF82171">
    <property type="entry name" value="DPP6 N-terminal domain-like"/>
    <property type="match status" value="1"/>
</dbReference>
<keyword evidence="5" id="KW-1185">Reference proteome</keyword>
<sequence length="979" mass="100691">MRTPIRLLAVAATGVALSTVVVGAAPRTAAQPTARLSDAPVTGRVLFAGTQHRSLGVVTGTGPSQPLLGPGPTHFDDQPFAVGGQLVFTSRRDAATPQVYLRDAVGAIHRLTTGRDAAHPRLSPDGTLVVFDSADGAHRVLWLVHSDGTGLRRLTTSAANETEPTFSPDGTQIAFASDQAGGTDIYRRELAGGPETRLTTNGGRQPAWNYQRPDLIAYTQGTGAGRRLRLIKDTTPGNPVLAGDAEAVPSFSPAWEPDGTMLMFISVVDNVNQVRAVNACGCGPVSDPDQLLAEDRGDDSPAMLNGQLVVARSTASGQNTADLQDILPDGSDPRDLGLSVLREDPGAATDNFLLFHPNPGFDPWFERQNYSPDGTRLAVTRFETAGGRRIERIWLANADGSDAAPMPLADRAPGDWEIDPDWSPDGRSIIFTRQSPGAVDGAPTRVFIADVATGQVTGALPPSADPTLSDAQPEFSPDGAAITFTQVANVGGSLANKHIWLTSATALGSQRDLTAAACGANCPVIDDSPAFSPDGTRVAFNREHDGMLTVSTDGTGCRVLLPAGHGSCAGPVDAPDGPFQPRDIAFSPDGTQAVLTTRRAADLNSPEMLAVLDIASGRVTPISQALPGRQKEPSFQATVNVSVTAPPATPTVPLGGSATVPITVTNHGPAPSLGTTLTVDVPPGLQIVGVQPDRGTCAAARCDLGTMAPGESIGLTATLVGTAPGEQHVIWSVTGSMLDNQPLDNVATTIIPVEVPVPPPAGQPPSPANPSLAVTVNPTPGYVGGTVTVTFTARNRAESAATGLDLDIALPVGIPISGARGCTPTGCALADLAPGAAESVRIVLAPTAEIQAVVSGTLRTVGTDGNPADNIATAPLIVLQPKIIAVPAVGKPGFVTSVRGTDFPPGAPVTLTWTPGITASAAPAHPRRDGTFIAQLLILAKDQTGPRVITASGPGFSPVTTAFLVVPGVYTPPDLVVRR</sequence>
<feature type="domain" description="DUF11" evidence="3">
    <location>
        <begin position="641"/>
        <end position="749"/>
    </location>
</feature>
<feature type="chain" id="PRO_5020944185" evidence="2">
    <location>
        <begin position="25"/>
        <end position="979"/>
    </location>
</feature>
<proteinExistence type="inferred from homology"/>
<feature type="domain" description="DUF11" evidence="3">
    <location>
        <begin position="772"/>
        <end position="874"/>
    </location>
</feature>
<dbReference type="InterPro" id="IPR011659">
    <property type="entry name" value="WD40"/>
</dbReference>
<comment type="caution">
    <text evidence="4">The sequence shown here is derived from an EMBL/GenBank/DDBJ whole genome shotgun (WGS) entry which is preliminary data.</text>
</comment>
<dbReference type="OrthoDB" id="9808778at2"/>